<dbReference type="EC" id="2.3.1.47" evidence="10"/>
<comment type="similarity">
    <text evidence="3 10">Belongs to the class-II pyridoxal-phosphate-dependent aminotransferase family. BioF subfamily.</text>
</comment>
<sequence>MDARFDWIAKRLKQFDGEGATRRLAPRQSQPGRMVIQSDGINMVNFGSNDYLGLAAEQSTQRPEHGSMGSGASALVTGFSPVALQLQQRLAKWEATESCVLFPSGFAANLGTISALAEAGDLILSDAANHASIIDGCRLSKAQRFVYPHNDTSAVAALLETHRRRFARVFIVTDSVFSMDGDFAPLETLCDLADRYDSILIADEAHGTGVFGDSGSGLCEHLGVKHRVPIRIGTLSKAIGAMGGFVVGPQVVTEYLVNRARSMIYSTALPPALVSAALANVIQIQEEPQRRAQLFELSQRLRDRVASKWRLPPMSTPGQIVPFVVGSNEEAVRASQRLADAGLFVPAIRPPTVPAGTARLRVSLSSSHSDEEIDRLAEALCGLR</sequence>
<evidence type="ECO:0000256" key="2">
    <source>
        <dbReference type="ARBA" id="ARBA00004746"/>
    </source>
</evidence>
<comment type="pathway">
    <text evidence="2 10">Cofactor biosynthesis; biotin biosynthesis.</text>
</comment>
<evidence type="ECO:0000259" key="11">
    <source>
        <dbReference type="Pfam" id="PF00155"/>
    </source>
</evidence>
<dbReference type="GO" id="GO:0009102">
    <property type="term" value="P:biotin biosynthetic process"/>
    <property type="evidence" value="ECO:0007669"/>
    <property type="project" value="UniProtKB-UniRule"/>
</dbReference>
<keyword evidence="6" id="KW-0093">Biotin biosynthesis</keyword>
<evidence type="ECO:0000256" key="6">
    <source>
        <dbReference type="ARBA" id="ARBA00022756"/>
    </source>
</evidence>
<dbReference type="UniPathway" id="UPA00078"/>
<dbReference type="InterPro" id="IPR015424">
    <property type="entry name" value="PyrdxlP-dep_Trfase"/>
</dbReference>
<keyword evidence="12" id="KW-0012">Acyltransferase</keyword>
<dbReference type="PANTHER" id="PTHR13693">
    <property type="entry name" value="CLASS II AMINOTRANSFERASE/8-AMINO-7-OXONONANOATE SYNTHASE"/>
    <property type="match status" value="1"/>
</dbReference>
<dbReference type="NCBIfam" id="TIGR00858">
    <property type="entry name" value="bioF"/>
    <property type="match status" value="1"/>
</dbReference>
<reference evidence="12 13" key="1">
    <citation type="submission" date="2019-02" db="EMBL/GenBank/DDBJ databases">
        <title>Deep-cultivation of Planctomycetes and their phenomic and genomic characterization uncovers novel biology.</title>
        <authorList>
            <person name="Wiegand S."/>
            <person name="Jogler M."/>
            <person name="Boedeker C."/>
            <person name="Pinto D."/>
            <person name="Vollmers J."/>
            <person name="Rivas-Marin E."/>
            <person name="Kohn T."/>
            <person name="Peeters S.H."/>
            <person name="Heuer A."/>
            <person name="Rast P."/>
            <person name="Oberbeckmann S."/>
            <person name="Bunk B."/>
            <person name="Jeske O."/>
            <person name="Meyerdierks A."/>
            <person name="Storesund J.E."/>
            <person name="Kallscheuer N."/>
            <person name="Luecker S."/>
            <person name="Lage O.M."/>
            <person name="Pohl T."/>
            <person name="Merkel B.J."/>
            <person name="Hornburger P."/>
            <person name="Mueller R.-W."/>
            <person name="Bruemmer F."/>
            <person name="Labrenz M."/>
            <person name="Spormann A.M."/>
            <person name="Op den Camp H."/>
            <person name="Overmann J."/>
            <person name="Amann R."/>
            <person name="Jetten M.S.M."/>
            <person name="Mascher T."/>
            <person name="Medema M.H."/>
            <person name="Devos D.P."/>
            <person name="Kaster A.-K."/>
            <person name="Ovreas L."/>
            <person name="Rohde M."/>
            <person name="Galperin M.Y."/>
            <person name="Jogler C."/>
        </authorList>
    </citation>
    <scope>NUCLEOTIDE SEQUENCE [LARGE SCALE GENOMIC DNA]</scope>
    <source>
        <strain evidence="12 13">EC9</strain>
    </source>
</reference>
<proteinExistence type="inferred from homology"/>
<evidence type="ECO:0000256" key="4">
    <source>
        <dbReference type="ARBA" id="ARBA00011738"/>
    </source>
</evidence>
<dbReference type="Pfam" id="PF00155">
    <property type="entry name" value="Aminotran_1_2"/>
    <property type="match status" value="1"/>
</dbReference>
<dbReference type="EMBL" id="CP036261">
    <property type="protein sequence ID" value="QDS90979.1"/>
    <property type="molecule type" value="Genomic_DNA"/>
</dbReference>
<dbReference type="InterPro" id="IPR050087">
    <property type="entry name" value="AON_synthase_class-II"/>
</dbReference>
<dbReference type="InterPro" id="IPR004839">
    <property type="entry name" value="Aminotransferase_I/II_large"/>
</dbReference>
<keyword evidence="7 9" id="KW-0663">Pyridoxal phosphate</keyword>
<evidence type="ECO:0000256" key="8">
    <source>
        <dbReference type="ARBA" id="ARBA00047715"/>
    </source>
</evidence>
<evidence type="ECO:0000256" key="7">
    <source>
        <dbReference type="ARBA" id="ARBA00022898"/>
    </source>
</evidence>
<dbReference type="InterPro" id="IPR015422">
    <property type="entry name" value="PyrdxlP-dep_Trfase_small"/>
</dbReference>
<dbReference type="InterPro" id="IPR001917">
    <property type="entry name" value="Aminotrans_II_pyridoxalP_BS"/>
</dbReference>
<evidence type="ECO:0000313" key="13">
    <source>
        <dbReference type="Proteomes" id="UP000319557"/>
    </source>
</evidence>
<evidence type="ECO:0000256" key="5">
    <source>
        <dbReference type="ARBA" id="ARBA00022679"/>
    </source>
</evidence>
<keyword evidence="13" id="KW-1185">Reference proteome</keyword>
<name>A0A517M7Z3_9BACT</name>
<comment type="subunit">
    <text evidence="4 10">Homodimer.</text>
</comment>
<dbReference type="RefSeq" id="WP_145348694.1">
    <property type="nucleotide sequence ID" value="NZ_CP036261.1"/>
</dbReference>
<dbReference type="PROSITE" id="PS00599">
    <property type="entry name" value="AA_TRANSFER_CLASS_2"/>
    <property type="match status" value="1"/>
</dbReference>
<organism evidence="12 13">
    <name type="scientific">Rosistilla ulvae</name>
    <dbReference type="NCBI Taxonomy" id="1930277"/>
    <lineage>
        <taxon>Bacteria</taxon>
        <taxon>Pseudomonadati</taxon>
        <taxon>Planctomycetota</taxon>
        <taxon>Planctomycetia</taxon>
        <taxon>Pirellulales</taxon>
        <taxon>Pirellulaceae</taxon>
        <taxon>Rosistilla</taxon>
    </lineage>
</organism>
<evidence type="ECO:0000256" key="1">
    <source>
        <dbReference type="ARBA" id="ARBA00001933"/>
    </source>
</evidence>
<comment type="catalytic activity">
    <reaction evidence="8 10">
        <text>6-carboxyhexanoyl-[ACP] + L-alanine + H(+) = (8S)-8-amino-7-oxononanoate + holo-[ACP] + CO2</text>
        <dbReference type="Rhea" id="RHEA:42288"/>
        <dbReference type="Rhea" id="RHEA-COMP:9685"/>
        <dbReference type="Rhea" id="RHEA-COMP:9955"/>
        <dbReference type="ChEBI" id="CHEBI:15378"/>
        <dbReference type="ChEBI" id="CHEBI:16526"/>
        <dbReference type="ChEBI" id="CHEBI:57972"/>
        <dbReference type="ChEBI" id="CHEBI:64479"/>
        <dbReference type="ChEBI" id="CHEBI:78846"/>
        <dbReference type="ChEBI" id="CHEBI:149468"/>
        <dbReference type="EC" id="2.3.1.47"/>
    </reaction>
</comment>
<dbReference type="OrthoDB" id="9807157at2"/>
<evidence type="ECO:0000256" key="3">
    <source>
        <dbReference type="ARBA" id="ARBA00010008"/>
    </source>
</evidence>
<dbReference type="InterPro" id="IPR015421">
    <property type="entry name" value="PyrdxlP-dep_Trfase_major"/>
</dbReference>
<comment type="function">
    <text evidence="10">Catalyzes the decarboxylative condensation of pimeloyl-[acyl-carrier protein] and L-alanine to produce 8-amino-7-oxononanoate (AON), [acyl-carrier protein], and carbon dioxide.</text>
</comment>
<dbReference type="KEGG" id="ruv:EC9_51980"/>
<dbReference type="GO" id="GO:0030170">
    <property type="term" value="F:pyridoxal phosphate binding"/>
    <property type="evidence" value="ECO:0007669"/>
    <property type="project" value="InterPro"/>
</dbReference>
<dbReference type="Gene3D" id="3.40.640.10">
    <property type="entry name" value="Type I PLP-dependent aspartate aminotransferase-like (Major domain)"/>
    <property type="match status" value="1"/>
</dbReference>
<protein>
    <recommendedName>
        <fullName evidence="10">8-amino-7-ketopelargonate synthase</fullName>
        <ecNumber evidence="10">2.3.1.47</ecNumber>
    </recommendedName>
</protein>
<dbReference type="SUPFAM" id="SSF53383">
    <property type="entry name" value="PLP-dependent transferases"/>
    <property type="match status" value="1"/>
</dbReference>
<dbReference type="Gene3D" id="3.90.1150.10">
    <property type="entry name" value="Aspartate Aminotransferase, domain 1"/>
    <property type="match status" value="1"/>
</dbReference>
<dbReference type="AlphaFoldDB" id="A0A517M7Z3"/>
<gene>
    <name evidence="12" type="primary">bioF_2</name>
    <name evidence="12" type="ORF">EC9_51980</name>
</gene>
<dbReference type="GO" id="GO:0008710">
    <property type="term" value="F:8-amino-7-oxononanoate synthase activity"/>
    <property type="evidence" value="ECO:0007669"/>
    <property type="project" value="UniProtKB-UniRule"/>
</dbReference>
<dbReference type="InterPro" id="IPR004723">
    <property type="entry name" value="AONS_Archaea/Proteobacteria"/>
</dbReference>
<dbReference type="CDD" id="cd06454">
    <property type="entry name" value="KBL_like"/>
    <property type="match status" value="1"/>
</dbReference>
<evidence type="ECO:0000256" key="9">
    <source>
        <dbReference type="PIRSR" id="PIRSR604723-51"/>
    </source>
</evidence>
<dbReference type="Proteomes" id="UP000319557">
    <property type="component" value="Chromosome"/>
</dbReference>
<feature type="modified residue" description="N6-(pyridoxal phosphate)lysine" evidence="9">
    <location>
        <position position="237"/>
    </location>
</feature>
<comment type="cofactor">
    <cofactor evidence="1 9 10">
        <name>pyridoxal 5'-phosphate</name>
        <dbReference type="ChEBI" id="CHEBI:597326"/>
    </cofactor>
</comment>
<accession>A0A517M7Z3</accession>
<keyword evidence="5 10" id="KW-0808">Transferase</keyword>
<dbReference type="PANTHER" id="PTHR13693:SF100">
    <property type="entry name" value="8-AMINO-7-OXONONANOATE SYNTHASE"/>
    <property type="match status" value="1"/>
</dbReference>
<feature type="domain" description="Aminotransferase class I/classII large" evidence="11">
    <location>
        <begin position="42"/>
        <end position="380"/>
    </location>
</feature>
<evidence type="ECO:0000313" key="12">
    <source>
        <dbReference type="EMBL" id="QDS90979.1"/>
    </source>
</evidence>
<evidence type="ECO:0000256" key="10">
    <source>
        <dbReference type="RuleBase" id="RU003693"/>
    </source>
</evidence>